<dbReference type="EMBL" id="JAEKNN010000030">
    <property type="protein sequence ID" value="MBJ7609153.1"/>
    <property type="molecule type" value="Genomic_DNA"/>
</dbReference>
<evidence type="ECO:0000313" key="2">
    <source>
        <dbReference type="EMBL" id="MBJ7609153.1"/>
    </source>
</evidence>
<evidence type="ECO:0000313" key="3">
    <source>
        <dbReference type="Proteomes" id="UP000614410"/>
    </source>
</evidence>
<feature type="transmembrane region" description="Helical" evidence="1">
    <location>
        <begin position="12"/>
        <end position="34"/>
    </location>
</feature>
<reference evidence="2 3" key="1">
    <citation type="submission" date="2020-10" db="EMBL/GenBank/DDBJ databases">
        <title>Ca. Dormibacterota MAGs.</title>
        <authorList>
            <person name="Montgomery K."/>
        </authorList>
    </citation>
    <scope>NUCLEOTIDE SEQUENCE [LARGE SCALE GENOMIC DNA]</scope>
    <source>
        <strain evidence="2">Mitchell_Peninsula_5</strain>
    </source>
</reference>
<sequence>MTRRAERNFNTLSWSVVVFVGLVVITLVLALQLFPRLSSGQRVLDGARPAFTDERVAGDVAGVKMVSNIVDLADPLVRDPRTAPEVTGLIAYVSQQTGLPQAAVVSALQSKFPHSLALLQAIPLQSVSAELPQLIAFVASHSTLTPVALLAALNQNFPHLAQAINALPRMTSGWNNVPGTAGVTRFDGSPVTTVPQVRDYLAGDVVGAVQSQRANFQTLDRTSPGLVVIPAVLLAIGIIATLYGLVMLLALRRVGVLDTGSRERRLTLGAWAVVGVVGIIVLALVPIWSLVGRLDAGQSVLDNLRPAFTDARVAGDAAGVSMVSTIVDVADPIVLESGGAASEVPKLVSFVATATGLSAAQVLSAIQQNFPHVYGLLNAIPLESVTAEQSGLTTFLTTTLKITPDQLNAALQKNFPQIAQSLAVLPAVTAGWANVPGTQNLTRFDGTPVRSVTQVRNYFALDVVPALQTTRADFQRLDGLPPPVTWVPPLLLIAGGLVLYYSLVMMYIWRPRPRGSPAVDRSANRAPAA</sequence>
<dbReference type="Proteomes" id="UP000614410">
    <property type="component" value="Unassembled WGS sequence"/>
</dbReference>
<keyword evidence="1" id="KW-0812">Transmembrane</keyword>
<dbReference type="AlphaFoldDB" id="A0A934KLR4"/>
<feature type="transmembrane region" description="Helical" evidence="1">
    <location>
        <begin position="271"/>
        <end position="291"/>
    </location>
</feature>
<protein>
    <submittedName>
        <fullName evidence="2">Uncharacterized protein</fullName>
    </submittedName>
</protein>
<feature type="transmembrane region" description="Helical" evidence="1">
    <location>
        <begin position="227"/>
        <end position="251"/>
    </location>
</feature>
<keyword evidence="1" id="KW-0472">Membrane</keyword>
<accession>A0A934KLR4</accession>
<keyword evidence="1" id="KW-1133">Transmembrane helix</keyword>
<organism evidence="2 3">
    <name type="scientific">Candidatus Amunia macphersoniae</name>
    <dbReference type="NCBI Taxonomy" id="3127014"/>
    <lineage>
        <taxon>Bacteria</taxon>
        <taxon>Bacillati</taxon>
        <taxon>Candidatus Dormiibacterota</taxon>
        <taxon>Candidatus Dormibacteria</taxon>
        <taxon>Candidatus Aeolococcales</taxon>
        <taxon>Candidatus Aeolococcaceae</taxon>
        <taxon>Candidatus Amunia</taxon>
    </lineage>
</organism>
<proteinExistence type="predicted"/>
<comment type="caution">
    <text evidence="2">The sequence shown here is derived from an EMBL/GenBank/DDBJ whole genome shotgun (WGS) entry which is preliminary data.</text>
</comment>
<gene>
    <name evidence="2" type="ORF">JF887_06940</name>
</gene>
<feature type="transmembrane region" description="Helical" evidence="1">
    <location>
        <begin position="486"/>
        <end position="509"/>
    </location>
</feature>
<evidence type="ECO:0000256" key="1">
    <source>
        <dbReference type="SAM" id="Phobius"/>
    </source>
</evidence>
<name>A0A934KLR4_9BACT</name>